<reference evidence="1" key="1">
    <citation type="submission" date="2018-07" db="EMBL/GenBank/DDBJ databases">
        <title>Comparative genomics of catfishes provides insights into carnivory and benthic adaptation.</title>
        <authorList>
            <person name="Zhang Y."/>
            <person name="Wang D."/>
            <person name="Peng Z."/>
            <person name="Zheng S."/>
            <person name="Shao F."/>
            <person name="Tao W."/>
        </authorList>
    </citation>
    <scope>NUCLEOTIDE SEQUENCE</scope>
    <source>
        <strain evidence="1">Chongqing</strain>
    </source>
</reference>
<sequence length="80" mass="9044">MLVIPWILYRHPFPLVLSLDSGEHCGAQNQRRTSEFASVVLKPCARRRVLRQGDYNMEGGEPGQEGVLQLTLGIGYVYQQ</sequence>
<proteinExistence type="predicted"/>
<protein>
    <submittedName>
        <fullName evidence="1">Uncharacterized protein</fullName>
    </submittedName>
</protein>
<gene>
    <name evidence="1" type="ORF">C0J50_2490</name>
</gene>
<keyword evidence="2" id="KW-1185">Reference proteome</keyword>
<name>A0AAD5B6I8_SILAS</name>
<accession>A0AAD5B6I8</accession>
<organism evidence="1 2">
    <name type="scientific">Silurus asotus</name>
    <name type="common">Amur catfish</name>
    <name type="synonym">Parasilurus asotus</name>
    <dbReference type="NCBI Taxonomy" id="30991"/>
    <lineage>
        <taxon>Eukaryota</taxon>
        <taxon>Metazoa</taxon>
        <taxon>Chordata</taxon>
        <taxon>Craniata</taxon>
        <taxon>Vertebrata</taxon>
        <taxon>Euteleostomi</taxon>
        <taxon>Actinopterygii</taxon>
        <taxon>Neopterygii</taxon>
        <taxon>Teleostei</taxon>
        <taxon>Ostariophysi</taxon>
        <taxon>Siluriformes</taxon>
        <taxon>Siluridae</taxon>
        <taxon>Silurus</taxon>
    </lineage>
</organism>
<dbReference type="Proteomes" id="UP001205998">
    <property type="component" value="Unassembled WGS sequence"/>
</dbReference>
<dbReference type="AlphaFoldDB" id="A0AAD5B6I8"/>
<comment type="caution">
    <text evidence="1">The sequence shown here is derived from an EMBL/GenBank/DDBJ whole genome shotgun (WGS) entry which is preliminary data.</text>
</comment>
<evidence type="ECO:0000313" key="1">
    <source>
        <dbReference type="EMBL" id="KAI5629001.1"/>
    </source>
</evidence>
<dbReference type="EMBL" id="MU540962">
    <property type="protein sequence ID" value="KAI5629001.1"/>
    <property type="molecule type" value="Genomic_DNA"/>
</dbReference>
<evidence type="ECO:0000313" key="2">
    <source>
        <dbReference type="Proteomes" id="UP001205998"/>
    </source>
</evidence>